<keyword evidence="1" id="KW-0175">Coiled coil</keyword>
<feature type="coiled-coil region" evidence="1">
    <location>
        <begin position="38"/>
        <end position="65"/>
    </location>
</feature>
<dbReference type="PANTHER" id="PTHR23313">
    <property type="entry name" value="TSEC1-RELATED"/>
    <property type="match status" value="1"/>
</dbReference>
<dbReference type="PANTHER" id="PTHR23313:SF0">
    <property type="entry name" value="TESTIS-EXPRESSED PROTEIN 9"/>
    <property type="match status" value="1"/>
</dbReference>
<name>A0A0H5REN7_9EUKA</name>
<organism evidence="2">
    <name type="scientific">Spongospora subterranea</name>
    <dbReference type="NCBI Taxonomy" id="70186"/>
    <lineage>
        <taxon>Eukaryota</taxon>
        <taxon>Sar</taxon>
        <taxon>Rhizaria</taxon>
        <taxon>Endomyxa</taxon>
        <taxon>Phytomyxea</taxon>
        <taxon>Plasmodiophorida</taxon>
        <taxon>Plasmodiophoridae</taxon>
        <taxon>Spongospora</taxon>
    </lineage>
</organism>
<reference evidence="2" key="1">
    <citation type="submission" date="2015-04" db="EMBL/GenBank/DDBJ databases">
        <title>The genome sequence of the plant pathogenic Rhizarian Plasmodiophora brassicae reveals insights in its biotrophic life cycle and the origin of chitin synthesis.</title>
        <authorList>
            <person name="Schwelm A."/>
            <person name="Fogelqvist J."/>
            <person name="Knaust A."/>
            <person name="Julke S."/>
            <person name="Lilja T."/>
            <person name="Dhandapani V."/>
            <person name="Bonilla-Rosso G."/>
            <person name="Karlsson M."/>
            <person name="Shevchenko A."/>
            <person name="Choi S.R."/>
            <person name="Kim H.G."/>
            <person name="Park J.Y."/>
            <person name="Lim Y.P."/>
            <person name="Ludwig-Muller J."/>
            <person name="Dixelius C."/>
        </authorList>
    </citation>
    <scope>NUCLEOTIDE SEQUENCE</scope>
    <source>
        <tissue evidence="2">Potato root galls</tissue>
    </source>
</reference>
<sequence length="330" mass="37713">FLDSLLESQDSKSDYMQMGTMQAAAPTGKRQGVVDKRFLQQEEAMREMNERLEQRRKELAQRTELIGVDPGVDIEVTEQAASEVGERDDCYSIEDINSTAEDHRVDELNDEIERLELERQVLGLKGMSVDGRERLFIAKLESTQKQVQTLKEECAKHMEDAANARSELKALQNQKKTLNKLFKTAESKVEKSEAALSKTETGARDLVRELNDAKQELQIAKKVVKDMEKSNKAKEIKLNRALAETARLKSIVDDKQAAGQSQDAQWREARTALETENKKMKRAKSELLAIIKKQFRLIDILKRQKMHVEAARLLAFTEEEFSAQIEHRNP</sequence>
<accession>A0A0H5REN7</accession>
<feature type="non-terminal residue" evidence="2">
    <location>
        <position position="1"/>
    </location>
</feature>
<feature type="coiled-coil region" evidence="1">
    <location>
        <begin position="98"/>
        <end position="244"/>
    </location>
</feature>
<protein>
    <submittedName>
        <fullName evidence="2">Uncharacterized protein</fullName>
    </submittedName>
</protein>
<dbReference type="EMBL" id="HACM01011555">
    <property type="protein sequence ID" value="CRZ11997.1"/>
    <property type="molecule type" value="Transcribed_RNA"/>
</dbReference>
<proteinExistence type="predicted"/>
<evidence type="ECO:0000256" key="1">
    <source>
        <dbReference type="SAM" id="Coils"/>
    </source>
</evidence>
<evidence type="ECO:0000313" key="2">
    <source>
        <dbReference type="EMBL" id="CRZ11997.1"/>
    </source>
</evidence>
<dbReference type="AlphaFoldDB" id="A0A0H5REN7"/>